<evidence type="ECO:0000313" key="2">
    <source>
        <dbReference type="EMBL" id="TQL98150.1"/>
    </source>
</evidence>
<keyword evidence="3" id="KW-1185">Reference proteome</keyword>
<dbReference type="InterPro" id="IPR027392">
    <property type="entry name" value="TF_Znf"/>
</dbReference>
<dbReference type="AlphaFoldDB" id="A0A543CMG5"/>
<dbReference type="OrthoDB" id="9814037at2"/>
<dbReference type="Pfam" id="PF13453">
    <property type="entry name" value="Zn_ribbon_TFIIB"/>
    <property type="match status" value="1"/>
</dbReference>
<feature type="domain" description="Transcription factor zinc-finger" evidence="1">
    <location>
        <begin position="7"/>
        <end position="45"/>
    </location>
</feature>
<proteinExistence type="predicted"/>
<accession>A0A543CMG5</accession>
<protein>
    <submittedName>
        <fullName evidence="2">TFIIB-like protein</fullName>
    </submittedName>
</protein>
<comment type="caution">
    <text evidence="2">The sequence shown here is derived from an EMBL/GenBank/DDBJ whole genome shotgun (WGS) entry which is preliminary data.</text>
</comment>
<evidence type="ECO:0000313" key="3">
    <source>
        <dbReference type="Proteomes" id="UP000316096"/>
    </source>
</evidence>
<dbReference type="EMBL" id="VFOZ01000001">
    <property type="protein sequence ID" value="TQL98150.1"/>
    <property type="molecule type" value="Genomic_DNA"/>
</dbReference>
<evidence type="ECO:0000259" key="1">
    <source>
        <dbReference type="Pfam" id="PF13453"/>
    </source>
</evidence>
<name>A0A543CMG5_9ACTN</name>
<organism evidence="2 3">
    <name type="scientific">Actinoallomurus bryophytorum</name>
    <dbReference type="NCBI Taxonomy" id="1490222"/>
    <lineage>
        <taxon>Bacteria</taxon>
        <taxon>Bacillati</taxon>
        <taxon>Actinomycetota</taxon>
        <taxon>Actinomycetes</taxon>
        <taxon>Streptosporangiales</taxon>
        <taxon>Thermomonosporaceae</taxon>
        <taxon>Actinoallomurus</taxon>
    </lineage>
</organism>
<reference evidence="2 3" key="1">
    <citation type="submission" date="2019-06" db="EMBL/GenBank/DDBJ databases">
        <title>Sequencing the genomes of 1000 actinobacteria strains.</title>
        <authorList>
            <person name="Klenk H.-P."/>
        </authorList>
    </citation>
    <scope>NUCLEOTIDE SEQUENCE [LARGE SCALE GENOMIC DNA]</scope>
    <source>
        <strain evidence="2 3">DSM 102200</strain>
    </source>
</reference>
<gene>
    <name evidence="2" type="ORF">FB559_3769</name>
</gene>
<dbReference type="Proteomes" id="UP000316096">
    <property type="component" value="Unassembled WGS sequence"/>
</dbReference>
<dbReference type="RefSeq" id="WP_141956789.1">
    <property type="nucleotide sequence ID" value="NZ_VFOZ01000001.1"/>
</dbReference>
<sequence>MTDAVLQCPKCGAGMVSFQRGGVAVEECAACRGVFLGRGELDRLLGRGPVVSAMVNSHAIPAPYEGRHRRD</sequence>